<keyword evidence="11 12" id="KW-0472">Membrane</keyword>
<dbReference type="SUPFAM" id="SSF103506">
    <property type="entry name" value="Mitochondrial carrier"/>
    <property type="match status" value="1"/>
</dbReference>
<dbReference type="PROSITE" id="PS50920">
    <property type="entry name" value="SOLCAR"/>
    <property type="match status" value="3"/>
</dbReference>
<evidence type="ECO:0000256" key="7">
    <source>
        <dbReference type="ARBA" id="ARBA00022737"/>
    </source>
</evidence>
<comment type="function">
    <text evidence="1">Mitochondrial transporter that mediates uptake of thiamine pyrophosphate (ThPP) into mitochondria.</text>
</comment>
<evidence type="ECO:0000313" key="15">
    <source>
        <dbReference type="Proteomes" id="UP000039046"/>
    </source>
</evidence>
<evidence type="ECO:0000256" key="9">
    <source>
        <dbReference type="ARBA" id="ARBA00022989"/>
    </source>
</evidence>
<accession>A0A0A1SU26</accession>
<evidence type="ECO:0000256" key="8">
    <source>
        <dbReference type="ARBA" id="ARBA00022792"/>
    </source>
</evidence>
<evidence type="ECO:0000256" key="11">
    <source>
        <dbReference type="ARBA" id="ARBA00023136"/>
    </source>
</evidence>
<evidence type="ECO:0000256" key="5">
    <source>
        <dbReference type="ARBA" id="ARBA00022448"/>
    </source>
</evidence>
<dbReference type="Gene3D" id="1.50.40.10">
    <property type="entry name" value="Mitochondrial carrier domain"/>
    <property type="match status" value="1"/>
</dbReference>
<protein>
    <recommendedName>
        <fullName evidence="4">Mitochondrial thiamine pyrophosphate carrier 1</fullName>
    </recommendedName>
</protein>
<keyword evidence="6 12" id="KW-0812">Transmembrane</keyword>
<evidence type="ECO:0000256" key="4">
    <source>
        <dbReference type="ARBA" id="ARBA00021935"/>
    </source>
</evidence>
<comment type="subcellular location">
    <subcellularLocation>
        <location evidence="2">Mitochondrion inner membrane</location>
        <topology evidence="2">Multi-pass membrane protein</topology>
    </subcellularLocation>
</comment>
<keyword evidence="8" id="KW-0999">Mitochondrion inner membrane</keyword>
<evidence type="ECO:0000256" key="12">
    <source>
        <dbReference type="PROSITE-ProRule" id="PRU00282"/>
    </source>
</evidence>
<comment type="similarity">
    <text evidence="3 13">Belongs to the mitochondrial carrier (TC 2.A.29) family.</text>
</comment>
<dbReference type="GO" id="GO:0090422">
    <property type="term" value="F:thiamine pyrophosphate transmembrane transporter activity"/>
    <property type="evidence" value="ECO:0007669"/>
    <property type="project" value="UniProtKB-ARBA"/>
</dbReference>
<dbReference type="GO" id="GO:0005743">
    <property type="term" value="C:mitochondrial inner membrane"/>
    <property type="evidence" value="ECO:0007669"/>
    <property type="project" value="UniProtKB-SubCell"/>
</dbReference>
<dbReference type="Proteomes" id="UP000039046">
    <property type="component" value="Unassembled WGS sequence"/>
</dbReference>
<dbReference type="InterPro" id="IPR018108">
    <property type="entry name" value="MCP_transmembrane"/>
</dbReference>
<feature type="repeat" description="Solcar" evidence="12">
    <location>
        <begin position="121"/>
        <end position="207"/>
    </location>
</feature>
<dbReference type="AlphaFoldDB" id="A0A0A1SU26"/>
<keyword evidence="9" id="KW-1133">Transmembrane helix</keyword>
<dbReference type="Pfam" id="PF00153">
    <property type="entry name" value="Mito_carr"/>
    <property type="match status" value="3"/>
</dbReference>
<dbReference type="HOGENOM" id="CLU_015166_10_3_1"/>
<evidence type="ECO:0000256" key="10">
    <source>
        <dbReference type="ARBA" id="ARBA00023128"/>
    </source>
</evidence>
<dbReference type="InterPro" id="IPR002067">
    <property type="entry name" value="MCP"/>
</dbReference>
<evidence type="ECO:0000256" key="3">
    <source>
        <dbReference type="ARBA" id="ARBA00006375"/>
    </source>
</evidence>
<dbReference type="OrthoDB" id="18574at2759"/>
<dbReference type="PRINTS" id="PR00926">
    <property type="entry name" value="MITOCARRIER"/>
</dbReference>
<dbReference type="FunFam" id="1.50.40.10:FF:000011">
    <property type="entry name" value="Mitochondrial thiamine pyrophosphate carrier 1"/>
    <property type="match status" value="1"/>
</dbReference>
<keyword evidence="5 13" id="KW-0813">Transport</keyword>
<feature type="repeat" description="Solcar" evidence="12">
    <location>
        <begin position="214"/>
        <end position="309"/>
    </location>
</feature>
<name>A0A0A1SU26_9HYPO</name>
<keyword evidence="10" id="KW-0496">Mitochondrion</keyword>
<feature type="repeat" description="Solcar" evidence="12">
    <location>
        <begin position="12"/>
        <end position="111"/>
    </location>
</feature>
<dbReference type="PANTHER" id="PTHR24089">
    <property type="entry name" value="SOLUTE CARRIER FAMILY 25"/>
    <property type="match status" value="1"/>
</dbReference>
<dbReference type="EMBL" id="CDHN01000002">
    <property type="protein sequence ID" value="CEJ86066.1"/>
    <property type="molecule type" value="Genomic_DNA"/>
</dbReference>
<evidence type="ECO:0000256" key="13">
    <source>
        <dbReference type="RuleBase" id="RU000488"/>
    </source>
</evidence>
<gene>
    <name evidence="14" type="ORF">VHEMI03999</name>
</gene>
<reference evidence="14 15" key="1">
    <citation type="journal article" date="2015" name="Genome Announc.">
        <title>Draft Genome Sequence and Gene Annotation of the Entomopathogenic Fungus Verticillium hemipterigenum.</title>
        <authorList>
            <person name="Horn F."/>
            <person name="Habel A."/>
            <person name="Scharf D.H."/>
            <person name="Dworschak J."/>
            <person name="Brakhage A.A."/>
            <person name="Guthke R."/>
            <person name="Hertweck C."/>
            <person name="Linde J."/>
        </authorList>
    </citation>
    <scope>NUCLEOTIDE SEQUENCE [LARGE SCALE GENOMIC DNA]</scope>
</reference>
<proteinExistence type="inferred from homology"/>
<keyword evidence="7" id="KW-0677">Repeat</keyword>
<organism evidence="14 15">
    <name type="scientific">[Torrubiella] hemipterigena</name>
    <dbReference type="NCBI Taxonomy" id="1531966"/>
    <lineage>
        <taxon>Eukaryota</taxon>
        <taxon>Fungi</taxon>
        <taxon>Dikarya</taxon>
        <taxon>Ascomycota</taxon>
        <taxon>Pezizomycotina</taxon>
        <taxon>Sordariomycetes</taxon>
        <taxon>Hypocreomycetidae</taxon>
        <taxon>Hypocreales</taxon>
        <taxon>Clavicipitaceae</taxon>
        <taxon>Clavicipitaceae incertae sedis</taxon>
        <taxon>'Torrubiella' clade</taxon>
    </lineage>
</organism>
<evidence type="ECO:0000256" key="2">
    <source>
        <dbReference type="ARBA" id="ARBA00004448"/>
    </source>
</evidence>
<evidence type="ECO:0000256" key="6">
    <source>
        <dbReference type="ARBA" id="ARBA00022692"/>
    </source>
</evidence>
<dbReference type="InterPro" id="IPR023395">
    <property type="entry name" value="MCP_dom_sf"/>
</dbReference>
<keyword evidence="15" id="KW-1185">Reference proteome</keyword>
<dbReference type="STRING" id="1531966.A0A0A1SU26"/>
<sequence length="326" mass="35351">MSPAGTRLKDEGSRLQVVSAGALAGLVSRFVIAPLDVVKIRLQLQTGAFATQAGHLSNTSTHLYQGPIATFRHILKHEGLTGLWKGNVPAEMLYVCYSAAQFTAYRSTTLFLRTGLPFKIPDAAESFIAGASAGAAATTVTYPLDLLRTRFAAQGTERVYRSLAGAIQDIWRDEGARGFFRGLGPAVAQIVPYMGIFFVAYEGLRLRMGEMNMPWGTGDATAGILGSVIAKSSVFPLDLVRKRIQVQGPTRSRYVYGDIPVYRTTLSALRIILQREGFRGLYKGLPISLIKAAPASAVTIWTYERSLNFMVSLGSSAQEQECTSSL</sequence>
<evidence type="ECO:0000313" key="14">
    <source>
        <dbReference type="EMBL" id="CEJ86066.1"/>
    </source>
</evidence>
<evidence type="ECO:0000256" key="1">
    <source>
        <dbReference type="ARBA" id="ARBA00002238"/>
    </source>
</evidence>